<feature type="domain" description="NAD-dependent epimerase/dehydratase" evidence="2">
    <location>
        <begin position="3"/>
        <end position="231"/>
    </location>
</feature>
<dbReference type="Proteomes" id="UP000617979">
    <property type="component" value="Unassembled WGS sequence"/>
</dbReference>
<accession>A0ABQ1H3Q1</accession>
<dbReference type="InterPro" id="IPR001509">
    <property type="entry name" value="Epimerase_deHydtase"/>
</dbReference>
<dbReference type="PANTHER" id="PTHR43000">
    <property type="entry name" value="DTDP-D-GLUCOSE 4,6-DEHYDRATASE-RELATED"/>
    <property type="match status" value="1"/>
</dbReference>
<name>A0ABQ1H3Q1_9BACL</name>
<organism evidence="3 4">
    <name type="scientific">Kroppenstedtia guangzhouensis</name>
    <dbReference type="NCBI Taxonomy" id="1274356"/>
    <lineage>
        <taxon>Bacteria</taxon>
        <taxon>Bacillati</taxon>
        <taxon>Bacillota</taxon>
        <taxon>Bacilli</taxon>
        <taxon>Bacillales</taxon>
        <taxon>Thermoactinomycetaceae</taxon>
        <taxon>Kroppenstedtia</taxon>
    </lineage>
</organism>
<protein>
    <submittedName>
        <fullName evidence="3">UDP-glucose 4-epimerase</fullName>
    </submittedName>
</protein>
<dbReference type="EMBL" id="BMEX01000026">
    <property type="protein sequence ID" value="GGA57728.1"/>
    <property type="molecule type" value="Genomic_DNA"/>
</dbReference>
<evidence type="ECO:0000259" key="2">
    <source>
        <dbReference type="Pfam" id="PF01370"/>
    </source>
</evidence>
<sequence>MKILVTGGAGFIGSHIVDTYIRDGHEVIVVDHLGSGQRENLNDQAIFYELDILSEEFEDVVEKERPDLINHHAAQKSVPDSVKSPRYDAKINILGLLNVLEVSVKSGVKKIIYASSGALAGDRIPAREDEEPRLISPYAISKYTGEKYLQFYSLHYGLKFVALRYANVYGTRQVADGECGVIPIFFNNFLTHQPSVLRAYPDQPKGTTRDYVHVRDVAEANRLALEHGENEILHISSGTEIHIAEVYQLMKEVLGHDLPLIRKGPRAGDLKRSCLDPSRAKEVLGWEPRISLREGIEELRSHIMHV</sequence>
<dbReference type="InterPro" id="IPR036291">
    <property type="entry name" value="NAD(P)-bd_dom_sf"/>
</dbReference>
<reference evidence="4" key="1">
    <citation type="journal article" date="2019" name="Int. J. Syst. Evol. Microbiol.">
        <title>The Global Catalogue of Microorganisms (GCM) 10K type strain sequencing project: providing services to taxonomists for standard genome sequencing and annotation.</title>
        <authorList>
            <consortium name="The Broad Institute Genomics Platform"/>
            <consortium name="The Broad Institute Genome Sequencing Center for Infectious Disease"/>
            <person name="Wu L."/>
            <person name="Ma J."/>
        </authorList>
    </citation>
    <scope>NUCLEOTIDE SEQUENCE [LARGE SCALE GENOMIC DNA]</scope>
    <source>
        <strain evidence="4">CGMCC 1.12404</strain>
    </source>
</reference>
<evidence type="ECO:0000256" key="1">
    <source>
        <dbReference type="ARBA" id="ARBA00007637"/>
    </source>
</evidence>
<proteinExistence type="inferred from homology"/>
<evidence type="ECO:0000313" key="4">
    <source>
        <dbReference type="Proteomes" id="UP000617979"/>
    </source>
</evidence>
<dbReference type="Pfam" id="PF01370">
    <property type="entry name" value="Epimerase"/>
    <property type="match status" value="1"/>
</dbReference>
<dbReference type="SUPFAM" id="SSF51735">
    <property type="entry name" value="NAD(P)-binding Rossmann-fold domains"/>
    <property type="match status" value="1"/>
</dbReference>
<keyword evidence="4" id="KW-1185">Reference proteome</keyword>
<comment type="similarity">
    <text evidence="1">Belongs to the NAD(P)-dependent epimerase/dehydratase family.</text>
</comment>
<comment type="caution">
    <text evidence="3">The sequence shown here is derived from an EMBL/GenBank/DDBJ whole genome shotgun (WGS) entry which is preliminary data.</text>
</comment>
<gene>
    <name evidence="3" type="ORF">GCM10007416_33690</name>
</gene>
<dbReference type="Gene3D" id="3.90.25.10">
    <property type="entry name" value="UDP-galactose 4-epimerase, domain 1"/>
    <property type="match status" value="1"/>
</dbReference>
<dbReference type="Gene3D" id="3.40.50.720">
    <property type="entry name" value="NAD(P)-binding Rossmann-like Domain"/>
    <property type="match status" value="1"/>
</dbReference>
<dbReference type="RefSeq" id="WP_188433652.1">
    <property type="nucleotide sequence ID" value="NZ_BMEX01000026.1"/>
</dbReference>
<evidence type="ECO:0000313" key="3">
    <source>
        <dbReference type="EMBL" id="GGA57728.1"/>
    </source>
</evidence>